<feature type="transmembrane region" description="Helical" evidence="7">
    <location>
        <begin position="225"/>
        <end position="244"/>
    </location>
</feature>
<dbReference type="InterPro" id="IPR050833">
    <property type="entry name" value="Poly_Biosynth_Transport"/>
</dbReference>
<feature type="transmembrane region" description="Helical" evidence="7">
    <location>
        <begin position="439"/>
        <end position="461"/>
    </location>
</feature>
<dbReference type="EMBL" id="JBHUMP010000008">
    <property type="protein sequence ID" value="MFD2740024.1"/>
    <property type="molecule type" value="Genomic_DNA"/>
</dbReference>
<evidence type="ECO:0000256" key="7">
    <source>
        <dbReference type="SAM" id="Phobius"/>
    </source>
</evidence>
<keyword evidence="6 7" id="KW-0472">Membrane</keyword>
<dbReference type="Proteomes" id="UP001597474">
    <property type="component" value="Unassembled WGS sequence"/>
</dbReference>
<feature type="transmembrane region" description="Helical" evidence="7">
    <location>
        <begin position="366"/>
        <end position="391"/>
    </location>
</feature>
<keyword evidence="5 7" id="KW-1133">Transmembrane helix</keyword>
<feature type="transmembrane region" description="Helical" evidence="7">
    <location>
        <begin position="403"/>
        <end position="427"/>
    </location>
</feature>
<evidence type="ECO:0000256" key="5">
    <source>
        <dbReference type="ARBA" id="ARBA00022989"/>
    </source>
</evidence>
<dbReference type="Pfam" id="PF13440">
    <property type="entry name" value="Polysacc_synt_3"/>
    <property type="match status" value="1"/>
</dbReference>
<feature type="transmembrane region" description="Helical" evidence="7">
    <location>
        <begin position="112"/>
        <end position="131"/>
    </location>
</feature>
<sequence length="473" mass="50658">MARRFILNTAALSGSRLATTLSQILILPVIARYLSIEDFGAMALAMTVVIFAQLLSDAGIGRSLIRQSEIDAAEWNTVFWMLVLVGFALMLGLMLIAPLAAWVFGIEQTRELIIALSLVPLFLSLAAVPVARMERDGAFAGIAVIQVIAAMVALVVALVMALQGFGVWALVAQQLTMPGLRWLLSARVSAFRPGWPRGLVGITEHVRFGRDTIGVAFLFTAQRQVPAMLIGPVLGALPLGLYAMSQRILNIPQMALAGPFSQVVYVRMTQLKATPGAIADIYLVALRALSLMIFPPMAILAAAAPDIFAFLLSEPWRAAGGIFALAAPGIALECATSSAGVMFLATGQTGLRLRMAFERTLLRLTAMALALPFGIEAVALSITIFAILYMPRYLAFARRTDHFSIRAALLALLPSAALALLAAVLMLWRLHTTPDLSDLRLLSEAGLLALVTWLAAGALQYRALRKSVSLLGG</sequence>
<evidence type="ECO:0000256" key="2">
    <source>
        <dbReference type="ARBA" id="ARBA00007430"/>
    </source>
</evidence>
<evidence type="ECO:0000256" key="4">
    <source>
        <dbReference type="ARBA" id="ARBA00022692"/>
    </source>
</evidence>
<dbReference type="PANTHER" id="PTHR30250">
    <property type="entry name" value="PST FAMILY PREDICTED COLANIC ACID TRANSPORTER"/>
    <property type="match status" value="1"/>
</dbReference>
<comment type="caution">
    <text evidence="8">The sequence shown here is derived from an EMBL/GenBank/DDBJ whole genome shotgun (WGS) entry which is preliminary data.</text>
</comment>
<feature type="transmembrane region" description="Helical" evidence="7">
    <location>
        <begin position="77"/>
        <end position="106"/>
    </location>
</feature>
<accession>A0ABW5U2Y7</accession>
<organism evidence="8 9">
    <name type="scientific">Sulfitobacter aestuarii</name>
    <dbReference type="NCBI Taxonomy" id="2161676"/>
    <lineage>
        <taxon>Bacteria</taxon>
        <taxon>Pseudomonadati</taxon>
        <taxon>Pseudomonadota</taxon>
        <taxon>Alphaproteobacteria</taxon>
        <taxon>Rhodobacterales</taxon>
        <taxon>Roseobacteraceae</taxon>
        <taxon>Sulfitobacter</taxon>
    </lineage>
</organism>
<evidence type="ECO:0000256" key="3">
    <source>
        <dbReference type="ARBA" id="ARBA00022475"/>
    </source>
</evidence>
<keyword evidence="4 7" id="KW-0812">Transmembrane</keyword>
<proteinExistence type="inferred from homology"/>
<gene>
    <name evidence="8" type="ORF">ACFSUD_10620</name>
</gene>
<feature type="transmembrane region" description="Helical" evidence="7">
    <location>
        <begin position="138"/>
        <end position="171"/>
    </location>
</feature>
<evidence type="ECO:0000313" key="9">
    <source>
        <dbReference type="Proteomes" id="UP001597474"/>
    </source>
</evidence>
<keyword evidence="9" id="KW-1185">Reference proteome</keyword>
<dbReference type="PANTHER" id="PTHR30250:SF10">
    <property type="entry name" value="LIPOPOLYSACCHARIDE BIOSYNTHESIS PROTEIN WZXC"/>
    <property type="match status" value="1"/>
</dbReference>
<dbReference type="CDD" id="cd13127">
    <property type="entry name" value="MATE_tuaB_like"/>
    <property type="match status" value="1"/>
</dbReference>
<reference evidence="9" key="1">
    <citation type="journal article" date="2019" name="Int. J. Syst. Evol. Microbiol.">
        <title>The Global Catalogue of Microorganisms (GCM) 10K type strain sequencing project: providing services to taxonomists for standard genome sequencing and annotation.</title>
        <authorList>
            <consortium name="The Broad Institute Genomics Platform"/>
            <consortium name="The Broad Institute Genome Sequencing Center for Infectious Disease"/>
            <person name="Wu L."/>
            <person name="Ma J."/>
        </authorList>
    </citation>
    <scope>NUCLEOTIDE SEQUENCE [LARGE SCALE GENOMIC DNA]</scope>
    <source>
        <strain evidence="9">TISTR 2562</strain>
    </source>
</reference>
<feature type="transmembrane region" description="Helical" evidence="7">
    <location>
        <begin position="291"/>
        <end position="312"/>
    </location>
</feature>
<name>A0ABW5U2Y7_9RHOB</name>
<keyword evidence="3" id="KW-1003">Cell membrane</keyword>
<feature type="transmembrane region" description="Helical" evidence="7">
    <location>
        <begin position="318"/>
        <end position="345"/>
    </location>
</feature>
<comment type="subcellular location">
    <subcellularLocation>
        <location evidence="1">Cell membrane</location>
        <topology evidence="1">Multi-pass membrane protein</topology>
    </subcellularLocation>
</comment>
<comment type="similarity">
    <text evidence="2">Belongs to the polysaccharide synthase family.</text>
</comment>
<evidence type="ECO:0000256" key="6">
    <source>
        <dbReference type="ARBA" id="ARBA00023136"/>
    </source>
</evidence>
<feature type="transmembrane region" description="Helical" evidence="7">
    <location>
        <begin position="41"/>
        <end position="65"/>
    </location>
</feature>
<dbReference type="RefSeq" id="WP_386374190.1">
    <property type="nucleotide sequence ID" value="NZ_JBHUMP010000008.1"/>
</dbReference>
<protein>
    <submittedName>
        <fullName evidence="8">Lipopolysaccharide biosynthesis protein</fullName>
    </submittedName>
</protein>
<evidence type="ECO:0000313" key="8">
    <source>
        <dbReference type="EMBL" id="MFD2740024.1"/>
    </source>
</evidence>
<evidence type="ECO:0000256" key="1">
    <source>
        <dbReference type="ARBA" id="ARBA00004651"/>
    </source>
</evidence>